<dbReference type="SUPFAM" id="SSF53335">
    <property type="entry name" value="S-adenosyl-L-methionine-dependent methyltransferases"/>
    <property type="match status" value="1"/>
</dbReference>
<feature type="compositionally biased region" description="Gly residues" evidence="4">
    <location>
        <begin position="233"/>
        <end position="244"/>
    </location>
</feature>
<dbReference type="PANTHER" id="PTHR46098">
    <property type="entry name" value="TRNA (CYTOSINE(38)-C(5))-METHYLTRANSFERASE"/>
    <property type="match status" value="1"/>
</dbReference>
<keyword evidence="1" id="KW-0489">Methyltransferase</keyword>
<evidence type="ECO:0000256" key="1">
    <source>
        <dbReference type="ARBA" id="ARBA00022603"/>
    </source>
</evidence>
<dbReference type="Gene3D" id="3.40.50.150">
    <property type="entry name" value="Vaccinia Virus protein VP39"/>
    <property type="match status" value="1"/>
</dbReference>
<dbReference type="AlphaFoldDB" id="A0A0F9T715"/>
<dbReference type="PANTHER" id="PTHR46098:SF1">
    <property type="entry name" value="TRNA (CYTOSINE(38)-C(5))-METHYLTRANSFERASE"/>
    <property type="match status" value="1"/>
</dbReference>
<organism evidence="5">
    <name type="scientific">marine sediment metagenome</name>
    <dbReference type="NCBI Taxonomy" id="412755"/>
    <lineage>
        <taxon>unclassified sequences</taxon>
        <taxon>metagenomes</taxon>
        <taxon>ecological metagenomes</taxon>
    </lineage>
</organism>
<evidence type="ECO:0000256" key="2">
    <source>
        <dbReference type="ARBA" id="ARBA00022679"/>
    </source>
</evidence>
<gene>
    <name evidence="5" type="ORF">LCGC14_0427370</name>
</gene>
<name>A0A0F9T715_9ZZZZ</name>
<evidence type="ECO:0008006" key="6">
    <source>
        <dbReference type="Google" id="ProtNLM"/>
    </source>
</evidence>
<dbReference type="GO" id="GO:0008168">
    <property type="term" value="F:methyltransferase activity"/>
    <property type="evidence" value="ECO:0007669"/>
    <property type="project" value="UniProtKB-KW"/>
</dbReference>
<dbReference type="GO" id="GO:0032259">
    <property type="term" value="P:methylation"/>
    <property type="evidence" value="ECO:0007669"/>
    <property type="project" value="UniProtKB-KW"/>
</dbReference>
<comment type="caution">
    <text evidence="5">The sequence shown here is derived from an EMBL/GenBank/DDBJ whole genome shotgun (WGS) entry which is preliminary data.</text>
</comment>
<proteinExistence type="predicted"/>
<feature type="region of interest" description="Disordered" evidence="4">
    <location>
        <begin position="226"/>
        <end position="245"/>
    </location>
</feature>
<protein>
    <recommendedName>
        <fullName evidence="6">DNA (cytosine-5-)-methyltransferase</fullName>
    </recommendedName>
</protein>
<dbReference type="Pfam" id="PF00145">
    <property type="entry name" value="DNA_methylase"/>
    <property type="match status" value="1"/>
</dbReference>
<evidence type="ECO:0000256" key="3">
    <source>
        <dbReference type="ARBA" id="ARBA00022691"/>
    </source>
</evidence>
<reference evidence="5" key="1">
    <citation type="journal article" date="2015" name="Nature">
        <title>Complex archaea that bridge the gap between prokaryotes and eukaryotes.</title>
        <authorList>
            <person name="Spang A."/>
            <person name="Saw J.H."/>
            <person name="Jorgensen S.L."/>
            <person name="Zaremba-Niedzwiedzka K."/>
            <person name="Martijn J."/>
            <person name="Lind A.E."/>
            <person name="van Eijk R."/>
            <person name="Schleper C."/>
            <person name="Guy L."/>
            <person name="Ettema T.J."/>
        </authorList>
    </citation>
    <scope>NUCLEOTIDE SEQUENCE</scope>
</reference>
<dbReference type="EMBL" id="LAZR01000397">
    <property type="protein sequence ID" value="KKN70742.1"/>
    <property type="molecule type" value="Genomic_DNA"/>
</dbReference>
<evidence type="ECO:0000256" key="4">
    <source>
        <dbReference type="SAM" id="MobiDB-lite"/>
    </source>
</evidence>
<dbReference type="PROSITE" id="PS51679">
    <property type="entry name" value="SAM_MT_C5"/>
    <property type="match status" value="1"/>
</dbReference>
<dbReference type="InterPro" id="IPR050750">
    <property type="entry name" value="C5-MTase"/>
</dbReference>
<dbReference type="PRINTS" id="PR00105">
    <property type="entry name" value="C5METTRFRASE"/>
</dbReference>
<keyword evidence="2" id="KW-0808">Transferase</keyword>
<dbReference type="InterPro" id="IPR029063">
    <property type="entry name" value="SAM-dependent_MTases_sf"/>
</dbReference>
<dbReference type="PROSITE" id="PS00094">
    <property type="entry name" value="C5_MTASE_1"/>
    <property type="match status" value="1"/>
</dbReference>
<keyword evidence="3" id="KW-0949">S-adenosyl-L-methionine</keyword>
<dbReference type="InterPro" id="IPR018117">
    <property type="entry name" value="C5_DNA_meth_AS"/>
</dbReference>
<dbReference type="InterPro" id="IPR001525">
    <property type="entry name" value="C5_MeTfrase"/>
</dbReference>
<evidence type="ECO:0000313" key="5">
    <source>
        <dbReference type="EMBL" id="KKN70742.1"/>
    </source>
</evidence>
<sequence>MGGKAGDEGSERVVALRSRSGELFVASLCAGGGGMDMGVRLAIPDARTVVYVERELRAVRLLETRMLEGALHPAPIWPDLKTFDGRRWRGCVDLLTASYPCQPFSQAGKRLGEKDPRHLWPEVARIISESEVPMVLLENVAGHLILGFSTVQGDLQRMGYRHAAGLFTAEECGFPHLRKRLFCLAVKGEELDDAMRGGLRKPASGHSRGVRETGEAVAAGCAGEDVADDRRQGGNGQGAVGTGTAGNRAAVAPGGADVVQGWGHAPPPCEGAGDRWKEILDQRPDLTPAAEPEVHGVAYGMASRLDRLDRHHVLGNAVVPLVVAHAVCSLWIRLMEGDED</sequence>
<accession>A0A0F9T715</accession>